<feature type="transmembrane region" description="Helical" evidence="6">
    <location>
        <begin position="548"/>
        <end position="571"/>
    </location>
</feature>
<keyword evidence="2 6" id="KW-0812">Transmembrane</keyword>
<organism evidence="8 9">
    <name type="scientific">Mytilus coruscus</name>
    <name type="common">Sea mussel</name>
    <dbReference type="NCBI Taxonomy" id="42192"/>
    <lineage>
        <taxon>Eukaryota</taxon>
        <taxon>Metazoa</taxon>
        <taxon>Spiralia</taxon>
        <taxon>Lophotrochozoa</taxon>
        <taxon>Mollusca</taxon>
        <taxon>Bivalvia</taxon>
        <taxon>Autobranchia</taxon>
        <taxon>Pteriomorphia</taxon>
        <taxon>Mytilida</taxon>
        <taxon>Mytiloidea</taxon>
        <taxon>Mytilidae</taxon>
        <taxon>Mytilinae</taxon>
        <taxon>Mytilus</taxon>
    </lineage>
</organism>
<evidence type="ECO:0000259" key="7">
    <source>
        <dbReference type="Pfam" id="PF01490"/>
    </source>
</evidence>
<keyword evidence="9" id="KW-1185">Reference proteome</keyword>
<dbReference type="GO" id="GO:0015179">
    <property type="term" value="F:L-amino acid transmembrane transporter activity"/>
    <property type="evidence" value="ECO:0007669"/>
    <property type="project" value="TreeGrafter"/>
</dbReference>
<evidence type="ECO:0000256" key="3">
    <source>
        <dbReference type="ARBA" id="ARBA00022989"/>
    </source>
</evidence>
<dbReference type="PANTHER" id="PTHR22950">
    <property type="entry name" value="AMINO ACID TRANSPORTER"/>
    <property type="match status" value="1"/>
</dbReference>
<feature type="domain" description="Amino acid transporter transmembrane" evidence="7">
    <location>
        <begin position="2"/>
        <end position="49"/>
    </location>
</feature>
<evidence type="ECO:0000256" key="4">
    <source>
        <dbReference type="ARBA" id="ARBA00023136"/>
    </source>
</evidence>
<keyword evidence="3 6" id="KW-1133">Transmembrane helix</keyword>
<feature type="transmembrane region" description="Helical" evidence="6">
    <location>
        <begin position="526"/>
        <end position="542"/>
    </location>
</feature>
<keyword evidence="4 6" id="KW-0472">Membrane</keyword>
<evidence type="ECO:0000256" key="2">
    <source>
        <dbReference type="ARBA" id="ARBA00022692"/>
    </source>
</evidence>
<feature type="transmembrane region" description="Helical" evidence="6">
    <location>
        <begin position="335"/>
        <end position="357"/>
    </location>
</feature>
<feature type="domain" description="Amino acid transporter transmembrane" evidence="7">
    <location>
        <begin position="307"/>
        <end position="605"/>
    </location>
</feature>
<dbReference type="Proteomes" id="UP000507470">
    <property type="component" value="Unassembled WGS sequence"/>
</dbReference>
<reference evidence="8 9" key="1">
    <citation type="submission" date="2020-06" db="EMBL/GenBank/DDBJ databases">
        <authorList>
            <person name="Li R."/>
            <person name="Bekaert M."/>
        </authorList>
    </citation>
    <scope>NUCLEOTIDE SEQUENCE [LARGE SCALE GENOMIC DNA]</scope>
    <source>
        <strain evidence="9">wild</strain>
    </source>
</reference>
<feature type="transmembrane region" description="Helical" evidence="6">
    <location>
        <begin position="406"/>
        <end position="428"/>
    </location>
</feature>
<comment type="subcellular location">
    <subcellularLocation>
        <location evidence="1">Membrane</location>
        <topology evidence="1">Multi-pass membrane protein</topology>
    </subcellularLocation>
</comment>
<name>A0A6J7ZST6_MYTCO</name>
<dbReference type="GO" id="GO:0005774">
    <property type="term" value="C:vacuolar membrane"/>
    <property type="evidence" value="ECO:0007669"/>
    <property type="project" value="TreeGrafter"/>
</dbReference>
<accession>A0A6J7ZST6</accession>
<proteinExistence type="predicted"/>
<feature type="transmembrane region" description="Helical" evidence="6">
    <location>
        <begin position="583"/>
        <end position="605"/>
    </location>
</feature>
<protein>
    <submittedName>
        <fullName evidence="8">SLC36A</fullName>
    </submittedName>
</protein>
<evidence type="ECO:0000313" key="9">
    <source>
        <dbReference type="Proteomes" id="UP000507470"/>
    </source>
</evidence>
<feature type="transmembrane region" description="Helical" evidence="6">
    <location>
        <begin position="115"/>
        <end position="136"/>
    </location>
</feature>
<dbReference type="PANTHER" id="PTHR22950:SF700">
    <property type="entry name" value="AMINO ACID TRANSPORTER TRANSMEMBRANE DOMAIN-CONTAINING PROTEIN"/>
    <property type="match status" value="1"/>
</dbReference>
<dbReference type="Pfam" id="PF01490">
    <property type="entry name" value="Aa_trans"/>
    <property type="match status" value="3"/>
</dbReference>
<dbReference type="OrthoDB" id="1684102at2759"/>
<dbReference type="InterPro" id="IPR013057">
    <property type="entry name" value="AA_transpt_TM"/>
</dbReference>
<feature type="transmembrane region" description="Helical" evidence="6">
    <location>
        <begin position="448"/>
        <end position="467"/>
    </location>
</feature>
<feature type="region of interest" description="Disordered" evidence="5">
    <location>
        <begin position="236"/>
        <end position="287"/>
    </location>
</feature>
<feature type="domain" description="Amino acid transporter transmembrane" evidence="7">
    <location>
        <begin position="94"/>
        <end position="151"/>
    </location>
</feature>
<sequence>MVKAFIGSNYLAVSFAFYQSGLGLGIIGLLFVATLTDHCCHLIVKTKYRAIRKTINDVKVQSKPNKQYMATSDSEEFSEPDIEIEYDEVLEHEEHMKRHMSYGDVGWNAFGKSGLYVVNFFIAITQFGFCVGYFIFIGNTIQSLFPYIYCDKTMPFNSTVSAYPICHGVIAHKSAVNSSDLYLHHNRHVRQLLDQDMKHFESNTSVIPFTTGNSTTFVPVTSATVSNVSSVIPTISTESTTRPTTSTVTTTNSSTTKPTTSPVTTTNSSTTKPTTSTATTTNSSITTTLPTTTRNISEISSIVQQSSAPSLKFLVASPLPLFILFAMIRTIRKMSFISVLANISIFTGCIAVFIFLVIDFEVHPDIRYFNWEGFPVFFGQLTAAFEGIGLVIPVESSMEGNRHNFASFLHGAICVLSVILGSFGILGYLRFGSEVEQMLNLNIPSASWVAFSINICVIVGVALTFPLQIYPVTEMIELVLFSHGSICGPKNGRDPDDSTEEMLLPKDSPDLVKLIPKEVSAWKRNLVRFLVVCVSAGLAVIFRDSFAYVGAFTGAIGSSLLAYILPCLFHLKICGKDSSYMIIIKDVTIVIIGVICSIVSLYAVIVKLIHQTSV</sequence>
<dbReference type="EMBL" id="CACVKT020000156">
    <property type="protein sequence ID" value="CAC5356459.1"/>
    <property type="molecule type" value="Genomic_DNA"/>
</dbReference>
<evidence type="ECO:0000313" key="8">
    <source>
        <dbReference type="EMBL" id="CAC5356459.1"/>
    </source>
</evidence>
<feature type="transmembrane region" description="Helical" evidence="6">
    <location>
        <begin position="377"/>
        <end position="394"/>
    </location>
</feature>
<feature type="transmembrane region" description="Helical" evidence="6">
    <location>
        <begin position="20"/>
        <end position="44"/>
    </location>
</feature>
<evidence type="ECO:0000256" key="5">
    <source>
        <dbReference type="SAM" id="MobiDB-lite"/>
    </source>
</evidence>
<evidence type="ECO:0000256" key="6">
    <source>
        <dbReference type="SAM" id="Phobius"/>
    </source>
</evidence>
<dbReference type="AlphaFoldDB" id="A0A6J7ZST6"/>
<evidence type="ECO:0000256" key="1">
    <source>
        <dbReference type="ARBA" id="ARBA00004141"/>
    </source>
</evidence>
<gene>
    <name evidence="8" type="ORF">MCOR_604</name>
</gene>